<dbReference type="RefSeq" id="WP_404989653.1">
    <property type="nucleotide sequence ID" value="NZ_JAVDQT010000005.1"/>
</dbReference>
<dbReference type="Proteomes" id="UP001184614">
    <property type="component" value="Unassembled WGS sequence"/>
</dbReference>
<evidence type="ECO:0000256" key="2">
    <source>
        <dbReference type="ARBA" id="ARBA00009677"/>
    </source>
</evidence>
<keyword evidence="10" id="KW-0969">Cilium</keyword>
<dbReference type="InterPro" id="IPR019776">
    <property type="entry name" value="Flagellar_basal_body_rod_CS"/>
</dbReference>
<dbReference type="Pfam" id="PF00460">
    <property type="entry name" value="Flg_bb_rod"/>
    <property type="match status" value="1"/>
</dbReference>
<organism evidence="10 11">
    <name type="scientific">Brucella pseudogrignonensis</name>
    <dbReference type="NCBI Taxonomy" id="419475"/>
    <lineage>
        <taxon>Bacteria</taxon>
        <taxon>Pseudomonadati</taxon>
        <taxon>Pseudomonadota</taxon>
        <taxon>Alphaproteobacteria</taxon>
        <taxon>Hyphomicrobiales</taxon>
        <taxon>Brucellaceae</taxon>
        <taxon>Brucella/Ochrobactrum group</taxon>
        <taxon>Brucella</taxon>
    </lineage>
</organism>
<evidence type="ECO:0000256" key="5">
    <source>
        <dbReference type="RuleBase" id="RU362116"/>
    </source>
</evidence>
<dbReference type="InterPro" id="IPR053967">
    <property type="entry name" value="LlgE_F_G-like_D1"/>
</dbReference>
<comment type="function">
    <text evidence="5">A flexible structure which links the flagellar filament to the drive apparatus in the basal body.</text>
</comment>
<sequence length="690" mass="71763">MGLYGMMRTGVSGMNAQANRLSAVADNIANASTNGYKRASTEFSSLVLPSTAGSYNSGSVLTNVRHAIGAQGGLTSTSSTTDIALDGKGFFVVQDASGMPYLTRAGSFVPDKNGALVNVAGFTLMGHPYPFSGAGNGFEGLQPITLGQSSFPAEPTTNGTFTVNLPANGHDVGQAIINVPPSENSPYSAWSRKLTTSSQNSAGEFVTTDTYFTKVAEDKWEVTIFETDGPASTGFPYDLNSGNVTVHAIQLNFDPATGSLIDTTPVSNIDSFAVDLSAFTQTATGGATPAVKINTNLSRLTNIIDTAGGELPASDNNENSVYTERMTVRGYAGFPSNVGLDVYYTRTGPDTWDVAVYNSSDAATSGASQPFPYGTTALGQTSLQFDPATGILMSGGDLNVTLPNGDVWPIDFSGSMSLADPSLMVNEGVYAALNLPATAPVIKPSVLGNTAADNVAGSSYSHKTSLISYDDQGTPVTLDVYFTKGADFNWEVAVFNRADASANGGFPYATSGSAPLATSLMRFDPQNGTLLEGGEVEIAIPGGQTMLLDLTASTQRAGDYQIAKAELNGNPPSATVETVIGEDGVVYDRSARGDMLARYQLAIATVASPDRMTVISGNVFSASAESGDVILGTAAANGNGTIRTGALENSNADIAQELTDMIEAQRSYTANSKVFQTGSELMDVLVNLKR</sequence>
<dbReference type="Gene3D" id="2.60.98.20">
    <property type="entry name" value="Flagellar hook protein FlgE"/>
    <property type="match status" value="2"/>
</dbReference>
<evidence type="ECO:0000259" key="6">
    <source>
        <dbReference type="Pfam" id="PF00460"/>
    </source>
</evidence>
<evidence type="ECO:0000259" key="9">
    <source>
        <dbReference type="Pfam" id="PF22692"/>
    </source>
</evidence>
<comment type="caution">
    <text evidence="10">The sequence shown here is derived from an EMBL/GenBank/DDBJ whole genome shotgun (WGS) entry which is preliminary data.</text>
</comment>
<evidence type="ECO:0000259" key="7">
    <source>
        <dbReference type="Pfam" id="PF06429"/>
    </source>
</evidence>
<dbReference type="PANTHER" id="PTHR30435:SF1">
    <property type="entry name" value="FLAGELLAR HOOK PROTEIN FLGE"/>
    <property type="match status" value="1"/>
</dbReference>
<keyword evidence="10" id="KW-0282">Flagellum</keyword>
<dbReference type="Pfam" id="PF22692">
    <property type="entry name" value="LlgE_F_G_D1"/>
    <property type="match status" value="1"/>
</dbReference>
<dbReference type="InterPro" id="IPR037058">
    <property type="entry name" value="Falgellar_hook_FlgE_sf"/>
</dbReference>
<name>A0ABU1MB93_9HYPH</name>
<comment type="subcellular location">
    <subcellularLocation>
        <location evidence="1 5">Bacterial flagellum basal body</location>
    </subcellularLocation>
</comment>
<evidence type="ECO:0000256" key="1">
    <source>
        <dbReference type="ARBA" id="ARBA00004117"/>
    </source>
</evidence>
<accession>A0ABU1MB93</accession>
<feature type="domain" description="Flagellar basal body rod protein N-terminal" evidence="6">
    <location>
        <begin position="7"/>
        <end position="37"/>
    </location>
</feature>
<protein>
    <recommendedName>
        <fullName evidence="3 5">Flagellar hook protein FlgE</fullName>
    </recommendedName>
</protein>
<dbReference type="InterPro" id="IPR001444">
    <property type="entry name" value="Flag_bb_rod_N"/>
</dbReference>
<dbReference type="Pfam" id="PF06429">
    <property type="entry name" value="Flg_bbr_C"/>
    <property type="match status" value="1"/>
</dbReference>
<evidence type="ECO:0000313" key="11">
    <source>
        <dbReference type="Proteomes" id="UP001184614"/>
    </source>
</evidence>
<keyword evidence="11" id="KW-1185">Reference proteome</keyword>
<gene>
    <name evidence="10" type="ORF">J2782_003051</name>
</gene>
<evidence type="ECO:0000256" key="3">
    <source>
        <dbReference type="ARBA" id="ARBA00019015"/>
    </source>
</evidence>
<comment type="similarity">
    <text evidence="2 5">Belongs to the flagella basal body rod proteins family.</text>
</comment>
<dbReference type="InterPro" id="IPR011491">
    <property type="entry name" value="FlgE_D2"/>
</dbReference>
<dbReference type="NCBIfam" id="TIGR03506">
    <property type="entry name" value="FlgEFG_subfam"/>
    <property type="match status" value="2"/>
</dbReference>
<dbReference type="SUPFAM" id="SSF117143">
    <property type="entry name" value="Flagellar hook protein flgE"/>
    <property type="match status" value="2"/>
</dbReference>
<dbReference type="InterPro" id="IPR037925">
    <property type="entry name" value="FlgE/F/G-like"/>
</dbReference>
<evidence type="ECO:0000256" key="4">
    <source>
        <dbReference type="ARBA" id="ARBA00023143"/>
    </source>
</evidence>
<dbReference type="PROSITE" id="PS00588">
    <property type="entry name" value="FLAGELLA_BB_ROD"/>
    <property type="match status" value="1"/>
</dbReference>
<evidence type="ECO:0000259" key="8">
    <source>
        <dbReference type="Pfam" id="PF07559"/>
    </source>
</evidence>
<reference evidence="10 11" key="1">
    <citation type="submission" date="2023-07" db="EMBL/GenBank/DDBJ databases">
        <title>Sorghum-associated microbial communities from plants grown in Nebraska, USA.</title>
        <authorList>
            <person name="Schachtman D."/>
        </authorList>
    </citation>
    <scope>NUCLEOTIDE SEQUENCE [LARGE SCALE GENOMIC DNA]</scope>
    <source>
        <strain evidence="10 11">DS1730</strain>
    </source>
</reference>
<feature type="domain" description="Flagellar hook protein FlgE D2" evidence="8">
    <location>
        <begin position="435"/>
        <end position="569"/>
    </location>
</feature>
<proteinExistence type="inferred from homology"/>
<dbReference type="Pfam" id="PF07559">
    <property type="entry name" value="FlgE_D2"/>
    <property type="match status" value="1"/>
</dbReference>
<keyword evidence="4 5" id="KW-0975">Bacterial flagellum</keyword>
<dbReference type="EMBL" id="JAVDQT010000005">
    <property type="protein sequence ID" value="MDR6433305.1"/>
    <property type="molecule type" value="Genomic_DNA"/>
</dbReference>
<dbReference type="InterPro" id="IPR010930">
    <property type="entry name" value="Flg_bb/hook_C_dom"/>
</dbReference>
<dbReference type="PANTHER" id="PTHR30435">
    <property type="entry name" value="FLAGELLAR PROTEIN"/>
    <property type="match status" value="1"/>
</dbReference>
<evidence type="ECO:0000313" key="10">
    <source>
        <dbReference type="EMBL" id="MDR6433305.1"/>
    </source>
</evidence>
<keyword evidence="10" id="KW-0966">Cell projection</keyword>
<feature type="domain" description="Flagellar basal-body/hook protein C-terminal" evidence="7">
    <location>
        <begin position="644"/>
        <end position="688"/>
    </location>
</feature>
<dbReference type="InterPro" id="IPR020013">
    <property type="entry name" value="Flagellar_FlgE/F/G"/>
</dbReference>
<feature type="domain" description="Flagellar hook protein FlgE/F/G-like D1" evidence="9">
    <location>
        <begin position="84"/>
        <end position="143"/>
    </location>
</feature>